<evidence type="ECO:0000313" key="5">
    <source>
        <dbReference type="Proteomes" id="UP001501207"/>
    </source>
</evidence>
<dbReference type="Gene3D" id="2.60.120.1440">
    <property type="match status" value="1"/>
</dbReference>
<dbReference type="InterPro" id="IPR032623">
    <property type="entry name" value="FecR_N"/>
</dbReference>
<evidence type="ECO:0000313" key="4">
    <source>
        <dbReference type="EMBL" id="GAA4310164.1"/>
    </source>
</evidence>
<dbReference type="InterPro" id="IPR006860">
    <property type="entry name" value="FecR"/>
</dbReference>
<reference evidence="5" key="1">
    <citation type="journal article" date="2019" name="Int. J. Syst. Evol. Microbiol.">
        <title>The Global Catalogue of Microorganisms (GCM) 10K type strain sequencing project: providing services to taxonomists for standard genome sequencing and annotation.</title>
        <authorList>
            <consortium name="The Broad Institute Genomics Platform"/>
            <consortium name="The Broad Institute Genome Sequencing Center for Infectious Disease"/>
            <person name="Wu L."/>
            <person name="Ma J."/>
        </authorList>
    </citation>
    <scope>NUCLEOTIDE SEQUENCE [LARGE SCALE GENOMIC DNA]</scope>
    <source>
        <strain evidence="5">JCM 17664</strain>
    </source>
</reference>
<organism evidence="4 5">
    <name type="scientific">Compostibacter hankyongensis</name>
    <dbReference type="NCBI Taxonomy" id="1007089"/>
    <lineage>
        <taxon>Bacteria</taxon>
        <taxon>Pseudomonadati</taxon>
        <taxon>Bacteroidota</taxon>
        <taxon>Chitinophagia</taxon>
        <taxon>Chitinophagales</taxon>
        <taxon>Chitinophagaceae</taxon>
        <taxon>Compostibacter</taxon>
    </lineage>
</organism>
<dbReference type="RefSeq" id="WP_344978474.1">
    <property type="nucleotide sequence ID" value="NZ_BAABFN010000004.1"/>
</dbReference>
<dbReference type="InterPro" id="IPR012373">
    <property type="entry name" value="Ferrdict_sens_TM"/>
</dbReference>
<dbReference type="Pfam" id="PF04773">
    <property type="entry name" value="FecR"/>
    <property type="match status" value="1"/>
</dbReference>
<dbReference type="Pfam" id="PF16220">
    <property type="entry name" value="DUF4880"/>
    <property type="match status" value="1"/>
</dbReference>
<name>A0ABP8FT22_9BACT</name>
<feature type="domain" description="FecR N-terminal" evidence="2">
    <location>
        <begin position="15"/>
        <end position="48"/>
    </location>
</feature>
<evidence type="ECO:0000259" key="3">
    <source>
        <dbReference type="Pfam" id="PF16344"/>
    </source>
</evidence>
<dbReference type="Proteomes" id="UP001501207">
    <property type="component" value="Unassembled WGS sequence"/>
</dbReference>
<dbReference type="PANTHER" id="PTHR30273">
    <property type="entry name" value="PERIPLASMIC SIGNAL SENSOR AND SIGMA FACTOR ACTIVATOR FECR-RELATED"/>
    <property type="match status" value="1"/>
</dbReference>
<evidence type="ECO:0000259" key="2">
    <source>
        <dbReference type="Pfam" id="PF16220"/>
    </source>
</evidence>
<feature type="domain" description="Protein FecR C-terminal" evidence="3">
    <location>
        <begin position="335"/>
        <end position="402"/>
    </location>
</feature>
<keyword evidence="5" id="KW-1185">Reference proteome</keyword>
<comment type="caution">
    <text evidence="4">The sequence shown here is derived from an EMBL/GenBank/DDBJ whole genome shotgun (WGS) entry which is preliminary data.</text>
</comment>
<dbReference type="Gene3D" id="3.55.50.30">
    <property type="match status" value="1"/>
</dbReference>
<dbReference type="EMBL" id="BAABFN010000004">
    <property type="protein sequence ID" value="GAA4310164.1"/>
    <property type="molecule type" value="Genomic_DNA"/>
</dbReference>
<gene>
    <name evidence="4" type="ORF">GCM10023143_18460</name>
</gene>
<dbReference type="PANTHER" id="PTHR30273:SF2">
    <property type="entry name" value="PROTEIN FECR"/>
    <property type="match status" value="1"/>
</dbReference>
<evidence type="ECO:0000259" key="1">
    <source>
        <dbReference type="Pfam" id="PF04773"/>
    </source>
</evidence>
<dbReference type="Pfam" id="PF16344">
    <property type="entry name" value="FecR_C"/>
    <property type="match status" value="1"/>
</dbReference>
<proteinExistence type="predicted"/>
<feature type="domain" description="FecR protein" evidence="1">
    <location>
        <begin position="195"/>
        <end position="288"/>
    </location>
</feature>
<accession>A0ABP8FT22</accession>
<dbReference type="InterPro" id="IPR032508">
    <property type="entry name" value="FecR_C"/>
</dbReference>
<sequence length="410" mass="45463">MKQPDAHFEIAALFGKMLEGSLSPEETARLEAWVAESPENRELWARLSDADYLQKELRSWRAQHSTRTASWKRLARRISPGAVRHHLLRKSLRIAAVALPLLAAAGLGYLMLRDKKTPAPAVAVHTPAPTKDTTGLYPKGKVAQLVLGNGRTLQLGGPDSATIKEADGTQVRNQGNILRYTGADTPDDKIVYNSVITPRGGEYQLVLSDGTKVWMNASSRLRFPIRFSGNERQVFLSGEAYFEVAADAGRPFIVSTDRSDIRVLGTAFNISSYREEATERTTLVTGSVQVRPKGMTPEAILLKPGFQAVLSGNSHGPIVSKANLEETLSWKNGLFVFDSEALESILKKIERWYDVTAEYNAPPGEPLHFTGRIRKYENITSVLHLLELTGKVHFELEGRRLMVIPRGRQP</sequence>
<protein>
    <submittedName>
        <fullName evidence="4">DUF4974 domain-containing protein</fullName>
    </submittedName>
</protein>